<feature type="region of interest" description="Disordered" evidence="2">
    <location>
        <begin position="27"/>
        <end position="67"/>
    </location>
</feature>
<feature type="compositionally biased region" description="Low complexity" evidence="2">
    <location>
        <begin position="3464"/>
        <end position="3475"/>
    </location>
</feature>
<dbReference type="InterPro" id="IPR054555">
    <property type="entry name" value="T3SS_HopBF1-like"/>
</dbReference>
<feature type="region of interest" description="Disordered" evidence="2">
    <location>
        <begin position="4368"/>
        <end position="4438"/>
    </location>
</feature>
<dbReference type="Gene3D" id="3.10.350.10">
    <property type="entry name" value="LysM domain"/>
    <property type="match status" value="1"/>
</dbReference>
<dbReference type="PANTHER" id="PTHR24216">
    <property type="entry name" value="PAXILLIN-RELATED"/>
    <property type="match status" value="1"/>
</dbReference>
<name>A0A0H2XW02_BURO1</name>
<dbReference type="CDD" id="cd20900">
    <property type="entry name" value="HopBF1"/>
    <property type="match status" value="2"/>
</dbReference>
<feature type="compositionally biased region" description="Basic and acidic residues" evidence="2">
    <location>
        <begin position="1544"/>
        <end position="1568"/>
    </location>
</feature>
<feature type="compositionally biased region" description="Basic and acidic residues" evidence="2">
    <location>
        <begin position="1816"/>
        <end position="1825"/>
    </location>
</feature>
<proteinExistence type="predicted"/>
<dbReference type="CDD" id="cd00118">
    <property type="entry name" value="LysM"/>
    <property type="match status" value="1"/>
</dbReference>
<feature type="region of interest" description="Disordered" evidence="2">
    <location>
        <begin position="1803"/>
        <end position="1825"/>
    </location>
</feature>
<feature type="region of interest" description="Disordered" evidence="2">
    <location>
        <begin position="1259"/>
        <end position="1379"/>
    </location>
</feature>
<feature type="region of interest" description="Disordered" evidence="2">
    <location>
        <begin position="770"/>
        <end position="790"/>
    </location>
</feature>
<feature type="region of interest" description="Disordered" evidence="2">
    <location>
        <begin position="1544"/>
        <end position="1581"/>
    </location>
</feature>
<feature type="compositionally biased region" description="Basic residues" evidence="2">
    <location>
        <begin position="3451"/>
        <end position="3463"/>
    </location>
</feature>
<reference evidence="3" key="1">
    <citation type="submission" date="2006-05" db="EMBL/GenBank/DDBJ databases">
        <title>Complete sequence of chromosome 2 of Burkholderia cenocepacia AU 1054.</title>
        <authorList>
            <consortium name="US DOE Joint Genome Institute"/>
            <person name="Copeland A."/>
            <person name="Lucas S."/>
            <person name="Lapidus A."/>
            <person name="Barry K."/>
            <person name="Detter J.C."/>
            <person name="Glavina del Rio T."/>
            <person name="Hammon N."/>
            <person name="Israni S."/>
            <person name="Dalin E."/>
            <person name="Tice H."/>
            <person name="Pitluck S."/>
            <person name="Chain P."/>
            <person name="Malfatti S."/>
            <person name="Shin M."/>
            <person name="Vergez L."/>
            <person name="Schmutz J."/>
            <person name="Larimer F."/>
            <person name="Land M."/>
            <person name="Hauser L."/>
            <person name="Kyrpides N."/>
            <person name="Lykidis A."/>
            <person name="LiPuma J.J."/>
            <person name="Konstantinidis K."/>
            <person name="Tiedje J.M."/>
            <person name="Richardson P."/>
        </authorList>
    </citation>
    <scope>NUCLEOTIDE SEQUENCE [LARGE SCALE GENOMIC DNA]</scope>
    <source>
        <strain evidence="3">AU 1054</strain>
    </source>
</reference>
<sequence>MLLIDGLGLGVNWQRFLSETLNLVVAPPPPPPPPPKKDDPAAGPANPTAAPPIPVTASLATDPSKPTNAEIQSATSLIQSMAAQYTAPPPDITVENDKTRAVQKAIQDAQTKYDNASQTLQGAQNVLHLVNRDPESTADDRKTAQADYAKARTTADTAQRELNVTTDAGYMILYGEQANADMPAGMKIDDSGKVTDPGDAQHAADQQFKTLLDAFPDHANDPNWVPQPGDCKNPLQIRLYDDWQTASAKAAVGASKYFADVANSNLAYTQFQSYLADPDYKAALDAGVGRLNDALQPLELQVTMPDAPASQDAAQQAVTSAAKDANYANAAYGAANDSLSLTNAQQRYDSASGKEGPTVIVPNAVSDAKTALARAQTAANTSGGYLQMLSAQRQVDTLQADYTKKLDASSAWHKANPHAMIKDPQVDLDLGDAYAKLDQAKQQASIAHDGFVVAYGATLAQQYDDQASQIKARVNAQSVFTKPTLQPPLLTPSLSTANGLPGLPASSLSTATSAAPTGTPTLPSASPQASPTLPGSNGASSLPASPLLDSPFLLPQSSGPSAAQAGPTMLDVKRMQTVAGAIRAADSRMSDSVNERATQLALSQAHIKQTQAKSTLESVQKKYDDWAAANPPPMRFRTVAGDDMIPAPSAPRPNLYQVELDKAKAAVTQADNAVQRLQLLSETSHQQVLMDRFDAGLDERLRYAAPGSDAENDYKKALHDFYEAHRGELSNSLLDAASASTNNGGTIAFGKLTDNEQRNLIGVALGMQPDVQNDAASGDDSDPVSPTKDDVARYTDKDKLKTINSVRDKLLSIGGGATTQVSVLPMVYAAKDAGMTTSALFKVSGKDGTQYVDETASNYDDINDYIDNNELSTDGTVDIATGHNADGTLQLVSKAAHHESGFDSFLNTLTSTGLNIGMMVGGMALEGLGTLLDGTGIGAIVGVPLNILGAGMMYTAIGATMTSAGLDLANRADHGRSLNPFTDAGARADFINLVPMGAAGAAKLAGSKLFTRAVTALTRTPKVASVLATGARTTAVVTGVGGAVEAFGEAGYEYFVTGDKKAAGEQLKSGITNVALMAAGGLKERAVTSVRTRIGQPVPIRGADGKTVSVDSQTIGRILNSGDASSLAAGRTRVTLDGEAVKVSPDGTLRVGDKVLTYDNTPIRVLDRASAKRLPPGKSVVLGEDGTLSVVSVSPKAWTNGTRVDDVTGTGERMSFGPDGEMSVTPKIVAKTPLDVLQHVLDQASDAYRQTVAGAQAPRRLAQTAAEGEAASVSADARSTRRNSEEHARVQQQRDETDAERSTTASANRRSADTQSMRWRPVAADEPAGPGTRAKPDGAPPRVNAKVVDLTDDAPVARAATSDPAGIAVPRGPSAEPMDVGDRTVYVVRSGATPDAPGARPPSPRPQDFEEPVIVVAGEHDAALAPELANRWQKPVYAAAPDAFGADGQLRAGARVLRFDPAPETVAAAHETGLPDGIAPDEAPQAAPRAAADDTVIVLAGKRGPNDPAMPRPAAPPEPVNALDGVFSAPNRVLVLVKPERAGAPERMAERDTAAADRGTRATDDAHGRAARAPAGGERRTAANDDIGLAAAHPETTETAPPDPGASKPGWVTRMQMRFGGAALPEAAQALAMQSGTLATQLRMLQDAGWRVTLGKRGGGSRIDPRKRRVTIDGALQHPGSITYTLAHEARHAVEAMAGVLNLDYGNRSRFTRKALEAEARAQINAFEARYEIELAGGGDIAAHVRLPDAIEREGDAWRAPSHDYAGTVGRLVDAFADAPVSGRDGETYRDFYDDVWSRQKRRGGIPRRMPAPQTHETDGTPHGVRSFDERVAWSRAHAEYASPFGDGPVPAAADLQAARSRHFTMLEDEGVLMLHADTLPDGTLLAGGQPAGVHEYALDQAPSFLVKEGYSIVLSAKHGGEAAAAGLANLWQRPVYAPPPHAVGERAALLDTGVFRRYDPAPAAPHDLGQLTADAEGVHLEGNPAARIDVERHVGELLGAGAEKTVFALGHDAALAVYDNGPHTSEARQIEAAIDESIALDDLASYGLKTVTMDGPFSALNRVAVLYRPLGVFHSFGFETGALPHVVSRAALEHLRQIREVVERTGIGFDLQGLFTRGGDFLLSDPGAIGMGAGEHFTTLQRLAVIERALTQGLERGHVELAHPRLAETPPPDAFVQKPSVITRVRMRFGGAPLPKEAYRLIDASSLLSQQLRLGADAGWKVVRGKPGAGSKIDTRRRRVTIDGGLQSTGSMVYVLAHEARHALEAATGTLGLDYGSTQRYVRSALLAEARAQVNAFAVRDEIRANLGIDIGRHVALPDAIANEYGRARAGDAASLARLADAFEHSPTSLDGGVTYGELYRRHAQAARHTGVTMPAPRETAATLAEETAWSRARPVKASPFDGKPVAGVDALTLDRSGPLSYDRDGRIVIVHGVTDAQGRLVDPDGRPYTPVEVTLAHRSVLGLPGSSVILSARNGRDAAAWLANVWQRPVYAPPTIAVGLGAEARLGHTNAWLRYDPAPHQRPDLGALDVDGNGVHASGDPAARVPVERFTGAATGAGIEKTVFELGRRNAIGLYEGTDNRAILGHIESIRLEQEGLAALRAHGLRTLTVGGPFAAFDRVAVMYAPFASLSSHDVMAGMLPSRVTRDAFAQLDRARDITAQHRLYYDFEGVFDAHGDFYLSDPSTVMTDAPKLNVEGIVREIGTLRVMLEDGIARGAIELAHPGITEHLPPDAFVQKPSVITRIRMRFGGAPLPKAAHALVDRSSLLRQQVALAGEAGWKIVVGRPGRGSRIDTAKQRIVLDGQFHGAGTLVYTLAHEAQHAVETITRRLALDRSSPQALADSALMAEARAQANAFAVRREILDDGGIDIARDAHLPDAIAREADHAMPGDEAGLRRLAAAFGDVAPSVPGHATYRAYYASQADAMHALGVPREMPAPAPQPASNAPMPAATADAARRQHALDHLASHGKRDLIRIDGSQLASLQQMKDAFGTNAHVLIAEHEARPDASIDARHAQPKFVASMRTDEHGTFVDKASADPAVSIPDAVYRALKDNGSAERANVDFYVSPVSLAELREYGGAARITARSDGRTWEAEPATTPDADVVTTLQSLADAPRFRRPKQAAKAAGDGATLYAIDKETGKVLGYATRNAAHDWTYHESTSLGDATIAPRDLGAAFRRRARNLSGGRRGVRFVVTDVTHDTVERYGGFAPAEMRKALGDEKPPMQKLGTRVQRGLAKADPGVRRKIAEIEGADSPFLPPKLVPDSEQLAIDFSGANTLHLMRALELKALRGDHYVYVYETDHPVAESLHTRRGIIAIHDGNARWYDDAEQLRDHPDAGRPLDEMPLGRGPFGANQHFLLSTLAPEAFDPRATATQKAALAQRLTQLLDEKSYFDALPQKFDLATRWIRTQIAGQIDRVKAAQADLAAAQQAAQPAAGGSTGPAGRVRNALRGKRGRRNRRAANAANAANAPAAPKPQKPPKTPAAKPLTLRPYQPSLGSSTVAEWVMRYGAAKVADWFPTIDRVKAVTARKNQPDAGGLALTDEPQTILADAPMLKALGIPIGLAREVSSMPSRGPVADPGGDHNRFVKWMQAYATRHSAARMIDKRAIQAFVRAPAEIQDRVAPMARAFNLRDDPALAVRYVEQYGGAMPVVSIPVDPHTLAAARGGKHDPAFIRRARKFGSPIGARYNEADATITREAPDGTTRTLELDDIAHLHKWLTAASRHGFQLRLEAASGRPLVSADDRRTIAGTNDSYAEYTRLMTSFETWSHDHAGEPAPNVMLSFHGWDAVLEPVPGAGHVELLDALLDRKAIDWLHVGLSYGTHGADFIANQDLTRALAERIVDYYQTDRHGKFARLHGADALTRVFEPVSPEAFANQQQVLFAEIARIGKSKGLSDDALATLRSELYERNTTALVNQARKATIEHAMTQWASADHPPATRTEKLARRFGERWLAEAGGRAPARGTVVSTADPAGPLPDSRAYWQSVVEREALKNDPSKPISVGRQIAANPKQAKMIEELQALAQINALRVHRPSFRKAELWKSIGFSSLVTGAGALVIADTLGATHVLRQDMLSSATSSFLLGSRLGRVFQVMHQGAVRSLQAGDPKAAQAVLTRLEVTLSRQLRSGAHDYGQNRRAQLEQISNEARTLAAQYVELNRVGLMSFDDATTHIKALAADVLAQMQGTVGGTSLQQLHTGNPRHLFGIAGRAGAAITSTATLAVGISGVVHAHGAFDLAYGSAAIASGAFGATYAGLVYTIGAHRVNADKRSRIVRFTDSASDFMAVAYGGLGTGVQWSGGHYDLAIATGVSTALLLGGRLNTHFPNATPLIKKIPTAVVLIPVGAFAYKLIESLWTTFFGSGSGSSNQSNQSNSSQSNLAPGASPSASASASASPSASAAPSASAVASPSASPAAPASPSASATPSTAQPSGSPQPYIVVAGDSLWVIADQHRQSLLDAAHVSRTDQQAMTRGEQDTRAFNEILQLNPSVSRDPNRLSVGTPLIVG</sequence>
<dbReference type="PANTHER" id="PTHR24216:SF65">
    <property type="entry name" value="PAXILLIN-LIKE PROTEIN 1"/>
    <property type="match status" value="1"/>
</dbReference>
<feature type="compositionally biased region" description="Low complexity" evidence="2">
    <location>
        <begin position="534"/>
        <end position="558"/>
    </location>
</feature>
<evidence type="ECO:0000313" key="3">
    <source>
        <dbReference type="EMBL" id="ABF78418.1"/>
    </source>
</evidence>
<gene>
    <name evidence="3" type="ordered locus">Bcen_3524</name>
</gene>
<dbReference type="InterPro" id="IPR036779">
    <property type="entry name" value="LysM_dom_sf"/>
</dbReference>
<dbReference type="NCBIfam" id="NF012230">
    <property type="entry name" value="LWXIA_domain"/>
    <property type="match status" value="1"/>
</dbReference>
<feature type="compositionally biased region" description="Low complexity" evidence="2">
    <location>
        <begin position="491"/>
        <end position="527"/>
    </location>
</feature>
<dbReference type="EMBL" id="CP000379">
    <property type="protein sequence ID" value="ABF78418.1"/>
    <property type="molecule type" value="Genomic_DNA"/>
</dbReference>
<feature type="compositionally biased region" description="Polar residues" evidence="2">
    <location>
        <begin position="1302"/>
        <end position="1317"/>
    </location>
</feature>
<accession>A0A0H2XW02</accession>
<organism evidence="3">
    <name type="scientific">Burkholderia orbicola (strain AU 1054)</name>
    <dbReference type="NCBI Taxonomy" id="331271"/>
    <lineage>
        <taxon>Bacteria</taxon>
        <taxon>Pseudomonadati</taxon>
        <taxon>Pseudomonadota</taxon>
        <taxon>Betaproteobacteria</taxon>
        <taxon>Burkholderiales</taxon>
        <taxon>Burkholderiaceae</taxon>
        <taxon>Burkholderia</taxon>
        <taxon>Burkholderia cepacia complex</taxon>
        <taxon>Burkholderia orbicola</taxon>
    </lineage>
</organism>
<feature type="compositionally biased region" description="Low complexity" evidence="2">
    <location>
        <begin position="2944"/>
        <end position="2956"/>
    </location>
</feature>
<evidence type="ECO:0000256" key="1">
    <source>
        <dbReference type="SAM" id="Coils"/>
    </source>
</evidence>
<feature type="region of interest" description="Disordered" evidence="2">
    <location>
        <begin position="2938"/>
        <end position="2961"/>
    </location>
</feature>
<feature type="coiled-coil region" evidence="1">
    <location>
        <begin position="106"/>
        <end position="161"/>
    </location>
</feature>
<feature type="region of interest" description="Disordered" evidence="2">
    <location>
        <begin position="483"/>
        <end position="569"/>
    </location>
</feature>
<dbReference type="HOGENOM" id="CLU_224126_0_0_4"/>
<dbReference type="InterPro" id="IPR018392">
    <property type="entry name" value="LysM"/>
</dbReference>
<protein>
    <submittedName>
        <fullName evidence="3">Uncharacterized protein</fullName>
    </submittedName>
</protein>
<keyword evidence="1" id="KW-0175">Coiled coil</keyword>
<feature type="compositionally biased region" description="Pro residues" evidence="2">
    <location>
        <begin position="3476"/>
        <end position="3485"/>
    </location>
</feature>
<feature type="region of interest" description="Disordered" evidence="2">
    <location>
        <begin position="3435"/>
        <end position="3496"/>
    </location>
</feature>
<feature type="compositionally biased region" description="Polar residues" evidence="2">
    <location>
        <begin position="58"/>
        <end position="67"/>
    </location>
</feature>
<feature type="compositionally biased region" description="Basic and acidic residues" evidence="2">
    <location>
        <begin position="1278"/>
        <end position="1301"/>
    </location>
</feature>
<evidence type="ECO:0000256" key="2">
    <source>
        <dbReference type="SAM" id="MobiDB-lite"/>
    </source>
</evidence>